<reference evidence="6 7" key="1">
    <citation type="submission" date="2022-10" db="EMBL/GenBank/DDBJ databases">
        <title>Aestuariibacter sp. AA17 isolated from Montipora capitata coral fragment.</title>
        <authorList>
            <person name="Emsley S.A."/>
            <person name="Pfannmuller K.M."/>
            <person name="Loughran R.M."/>
            <person name="Shlafstein M."/>
            <person name="Papke E."/>
            <person name="Saw J.H."/>
            <person name="Ushijima B."/>
            <person name="Videau P."/>
        </authorList>
    </citation>
    <scope>NUCLEOTIDE SEQUENCE [LARGE SCALE GENOMIC DNA]</scope>
    <source>
        <strain evidence="6 7">AA17</strain>
    </source>
</reference>
<evidence type="ECO:0000256" key="3">
    <source>
        <dbReference type="ARBA" id="ARBA00023125"/>
    </source>
</evidence>
<dbReference type="Pfam" id="PF03466">
    <property type="entry name" value="LysR_substrate"/>
    <property type="match status" value="1"/>
</dbReference>
<comment type="similarity">
    <text evidence="1">Belongs to the LysR transcriptional regulatory family.</text>
</comment>
<dbReference type="Pfam" id="PF00126">
    <property type="entry name" value="HTH_1"/>
    <property type="match status" value="1"/>
</dbReference>
<name>A0ABT3A6X8_9ALTE</name>
<proteinExistence type="inferred from homology"/>
<gene>
    <name evidence="6" type="ORF">OE749_07025</name>
</gene>
<evidence type="ECO:0000259" key="5">
    <source>
        <dbReference type="PROSITE" id="PS50931"/>
    </source>
</evidence>
<keyword evidence="3" id="KW-0238">DNA-binding</keyword>
<keyword evidence="4" id="KW-0804">Transcription</keyword>
<keyword evidence="2" id="KW-0805">Transcription regulation</keyword>
<dbReference type="InterPro" id="IPR036390">
    <property type="entry name" value="WH_DNA-bd_sf"/>
</dbReference>
<dbReference type="SUPFAM" id="SSF53850">
    <property type="entry name" value="Periplasmic binding protein-like II"/>
    <property type="match status" value="1"/>
</dbReference>
<dbReference type="InterPro" id="IPR036388">
    <property type="entry name" value="WH-like_DNA-bd_sf"/>
</dbReference>
<sequence>MINSDDLAFFQMIASNPSLAETARTLNVTPPTVTQRLQTLEQKLQLKLVERHARRISLTEEGALLAQKGKLILTDLADLIDDLDRQKKDISGCLRVLSPFSFGQQYIAPLLAEFQSLYPNLTIELELSDIPNWSVGKSWDVIIYIGELRDSSLTLHHIAPNGRFLCASPSYLEKHGFPSHPDDLRDHQCIALRENAEDVTMWRFSNSRTNEQSAIRITPKLASNDSRVAKQWALQGLGIIHRSEWDLTKEIKEGRLVRLLPDYRLPSANIVALTGTNHRAQTLRTAKFLEMLKHELGAKPWYD</sequence>
<evidence type="ECO:0000313" key="7">
    <source>
        <dbReference type="Proteomes" id="UP001652504"/>
    </source>
</evidence>
<dbReference type="RefSeq" id="WP_263711703.1">
    <property type="nucleotide sequence ID" value="NZ_JAOWKX010000003.1"/>
</dbReference>
<dbReference type="EMBL" id="JAOWKX010000003">
    <property type="protein sequence ID" value="MCV2884442.1"/>
    <property type="molecule type" value="Genomic_DNA"/>
</dbReference>
<dbReference type="InterPro" id="IPR000847">
    <property type="entry name" value="LysR_HTH_N"/>
</dbReference>
<dbReference type="InterPro" id="IPR058163">
    <property type="entry name" value="LysR-type_TF_proteobact-type"/>
</dbReference>
<dbReference type="InterPro" id="IPR005119">
    <property type="entry name" value="LysR_subst-bd"/>
</dbReference>
<feature type="domain" description="HTH lysR-type" evidence="5">
    <location>
        <begin position="2"/>
        <end position="59"/>
    </location>
</feature>
<evidence type="ECO:0000256" key="1">
    <source>
        <dbReference type="ARBA" id="ARBA00009437"/>
    </source>
</evidence>
<dbReference type="SUPFAM" id="SSF46785">
    <property type="entry name" value="Winged helix' DNA-binding domain"/>
    <property type="match status" value="1"/>
</dbReference>
<protein>
    <submittedName>
        <fullName evidence="6">LysR family transcriptional regulator</fullName>
    </submittedName>
</protein>
<dbReference type="Gene3D" id="3.40.190.290">
    <property type="match status" value="1"/>
</dbReference>
<dbReference type="PROSITE" id="PS50931">
    <property type="entry name" value="HTH_LYSR"/>
    <property type="match status" value="1"/>
</dbReference>
<evidence type="ECO:0000313" key="6">
    <source>
        <dbReference type="EMBL" id="MCV2884442.1"/>
    </source>
</evidence>
<evidence type="ECO:0000256" key="4">
    <source>
        <dbReference type="ARBA" id="ARBA00023163"/>
    </source>
</evidence>
<dbReference type="PANTHER" id="PTHR30537">
    <property type="entry name" value="HTH-TYPE TRANSCRIPTIONAL REGULATOR"/>
    <property type="match status" value="1"/>
</dbReference>
<dbReference type="Proteomes" id="UP001652504">
    <property type="component" value="Unassembled WGS sequence"/>
</dbReference>
<keyword evidence="7" id="KW-1185">Reference proteome</keyword>
<dbReference type="PANTHER" id="PTHR30537:SF5">
    <property type="entry name" value="HTH-TYPE TRANSCRIPTIONAL ACTIVATOR TTDR-RELATED"/>
    <property type="match status" value="1"/>
</dbReference>
<organism evidence="6 7">
    <name type="scientific">Fluctibacter corallii</name>
    <dbReference type="NCBI Taxonomy" id="2984329"/>
    <lineage>
        <taxon>Bacteria</taxon>
        <taxon>Pseudomonadati</taxon>
        <taxon>Pseudomonadota</taxon>
        <taxon>Gammaproteobacteria</taxon>
        <taxon>Alteromonadales</taxon>
        <taxon>Alteromonadaceae</taxon>
        <taxon>Fluctibacter</taxon>
    </lineage>
</organism>
<evidence type="ECO:0000256" key="2">
    <source>
        <dbReference type="ARBA" id="ARBA00023015"/>
    </source>
</evidence>
<accession>A0ABT3A6X8</accession>
<dbReference type="Gene3D" id="1.10.10.10">
    <property type="entry name" value="Winged helix-like DNA-binding domain superfamily/Winged helix DNA-binding domain"/>
    <property type="match status" value="1"/>
</dbReference>
<comment type="caution">
    <text evidence="6">The sequence shown here is derived from an EMBL/GenBank/DDBJ whole genome shotgun (WGS) entry which is preliminary data.</text>
</comment>